<proteinExistence type="predicted"/>
<dbReference type="Proteomes" id="UP000271241">
    <property type="component" value="Unassembled WGS sequence"/>
</dbReference>
<dbReference type="InterPro" id="IPR027850">
    <property type="entry name" value="DUF4504"/>
</dbReference>
<name>A0A4P9XVE9_9FUNG</name>
<evidence type="ECO:0000313" key="1">
    <source>
        <dbReference type="EMBL" id="RKP10236.1"/>
    </source>
</evidence>
<organism evidence="1 2">
    <name type="scientific">Thamnocephalis sphaerospora</name>
    <dbReference type="NCBI Taxonomy" id="78915"/>
    <lineage>
        <taxon>Eukaryota</taxon>
        <taxon>Fungi</taxon>
        <taxon>Fungi incertae sedis</taxon>
        <taxon>Zoopagomycota</taxon>
        <taxon>Zoopagomycotina</taxon>
        <taxon>Zoopagomycetes</taxon>
        <taxon>Zoopagales</taxon>
        <taxon>Sigmoideomycetaceae</taxon>
        <taxon>Thamnocephalis</taxon>
    </lineage>
</organism>
<reference evidence="2" key="1">
    <citation type="journal article" date="2018" name="Nat. Microbiol.">
        <title>Leveraging single-cell genomics to expand the fungal tree of life.</title>
        <authorList>
            <person name="Ahrendt S.R."/>
            <person name="Quandt C.A."/>
            <person name="Ciobanu D."/>
            <person name="Clum A."/>
            <person name="Salamov A."/>
            <person name="Andreopoulos B."/>
            <person name="Cheng J.F."/>
            <person name="Woyke T."/>
            <person name="Pelin A."/>
            <person name="Henrissat B."/>
            <person name="Reynolds N.K."/>
            <person name="Benny G.L."/>
            <person name="Smith M.E."/>
            <person name="James T.Y."/>
            <person name="Grigoriev I.V."/>
        </authorList>
    </citation>
    <scope>NUCLEOTIDE SEQUENCE [LARGE SCALE GENOMIC DNA]</scope>
    <source>
        <strain evidence="2">RSA 1356</strain>
    </source>
</reference>
<dbReference type="AlphaFoldDB" id="A0A4P9XVE9"/>
<sequence>MPRSAAANVQLIDVDRLCGLMLREQLLFIVSRDRLLSRLEQCISEAFGDTLLITADAERGRPSMLESTERDAFVTQLVKVATKVQSALSAPGVHGGVLDCSSFVDDATVVAFTGWLLEYPVVYVHPRPTESNCLGLEELLLVRAHAVCTHERHNELTEESMYLLQSFSLPTSAVDSQHTDVLVKAWQARWGLRFARQQVWSNLRTTVQHVTLSYVVL</sequence>
<protein>
    <submittedName>
        <fullName evidence="1">Uncharacterized protein</fullName>
    </submittedName>
</protein>
<dbReference type="PANTHER" id="PTHR31366">
    <property type="entry name" value="UPF0739 PROTEIN C1ORF74"/>
    <property type="match status" value="1"/>
</dbReference>
<dbReference type="PANTHER" id="PTHR31366:SF2">
    <property type="entry name" value="UPF0739 PROTEIN C1ORF74"/>
    <property type="match status" value="1"/>
</dbReference>
<keyword evidence="2" id="KW-1185">Reference proteome</keyword>
<accession>A0A4P9XVE9</accession>
<dbReference type="Pfam" id="PF14953">
    <property type="entry name" value="DUF4504"/>
    <property type="match status" value="1"/>
</dbReference>
<dbReference type="EMBL" id="KZ992462">
    <property type="protein sequence ID" value="RKP10236.1"/>
    <property type="molecule type" value="Genomic_DNA"/>
</dbReference>
<evidence type="ECO:0000313" key="2">
    <source>
        <dbReference type="Proteomes" id="UP000271241"/>
    </source>
</evidence>
<gene>
    <name evidence="1" type="ORF">THASP1DRAFT_27964</name>
</gene>
<dbReference type="OrthoDB" id="2395010at2759"/>